<dbReference type="Pfam" id="PF10046">
    <property type="entry name" value="BLOC1_2"/>
    <property type="match status" value="1"/>
</dbReference>
<dbReference type="EMBL" id="CVRI01000038">
    <property type="protein sequence ID" value="CRK94164.1"/>
    <property type="molecule type" value="Genomic_DNA"/>
</dbReference>
<dbReference type="Proteomes" id="UP000183832">
    <property type="component" value="Unassembled WGS sequence"/>
</dbReference>
<comment type="similarity">
    <text evidence="1">Belongs to the BLOC1S2 family.</text>
</comment>
<dbReference type="GO" id="GO:0016197">
    <property type="term" value="P:endosomal transport"/>
    <property type="evidence" value="ECO:0007669"/>
    <property type="project" value="TreeGrafter"/>
</dbReference>
<dbReference type="InterPro" id="IPR019269">
    <property type="entry name" value="BLOC1_su2"/>
</dbReference>
<keyword evidence="3" id="KW-1185">Reference proteome</keyword>
<gene>
    <name evidence="2" type="ORF">CLUMA_CG007682</name>
</gene>
<dbReference type="PANTHER" id="PTHR46479">
    <property type="entry name" value="BIOGENESIS OF LYSOSOME-RELATED ORGANELLES COMPLEX 1 SUBUNIT 2"/>
    <property type="match status" value="1"/>
</dbReference>
<proteinExistence type="inferred from homology"/>
<evidence type="ECO:0000256" key="1">
    <source>
        <dbReference type="ARBA" id="ARBA00008468"/>
    </source>
</evidence>
<organism evidence="2 3">
    <name type="scientific">Clunio marinus</name>
    <dbReference type="NCBI Taxonomy" id="568069"/>
    <lineage>
        <taxon>Eukaryota</taxon>
        <taxon>Metazoa</taxon>
        <taxon>Ecdysozoa</taxon>
        <taxon>Arthropoda</taxon>
        <taxon>Hexapoda</taxon>
        <taxon>Insecta</taxon>
        <taxon>Pterygota</taxon>
        <taxon>Neoptera</taxon>
        <taxon>Endopterygota</taxon>
        <taxon>Diptera</taxon>
        <taxon>Nematocera</taxon>
        <taxon>Chironomoidea</taxon>
        <taxon>Chironomidae</taxon>
        <taxon>Clunio</taxon>
    </lineage>
</organism>
<dbReference type="OrthoDB" id="244061at2759"/>
<dbReference type="GO" id="GO:0099078">
    <property type="term" value="C:BORC complex"/>
    <property type="evidence" value="ECO:0007669"/>
    <property type="project" value="TreeGrafter"/>
</dbReference>
<dbReference type="STRING" id="568069.A0A1J1I3J2"/>
<accession>A0A1J1I3J2</accession>
<sequence length="131" mass="15190">MDTFSDNSRCSSFEALNHDPNLSRLAKNMFQKTNDFMNFELSSNLMDYELIDKMNQTASKSVETMKKVTDDIVVANDEINTKFDELEPLMKELQEIEATVNKLEVAAYRLDAFTQRLEEKVNIHLQKSQQT</sequence>
<evidence type="ECO:0000313" key="3">
    <source>
        <dbReference type="Proteomes" id="UP000183832"/>
    </source>
</evidence>
<dbReference type="AlphaFoldDB" id="A0A1J1I3J2"/>
<name>A0A1J1I3J2_9DIPT</name>
<protein>
    <submittedName>
        <fullName evidence="2">CLUMA_CG007682, isoform A</fullName>
    </submittedName>
</protein>
<dbReference type="GO" id="GO:0032418">
    <property type="term" value="P:lysosome localization"/>
    <property type="evidence" value="ECO:0007669"/>
    <property type="project" value="TreeGrafter"/>
</dbReference>
<dbReference type="GO" id="GO:0031083">
    <property type="term" value="C:BLOC-1 complex"/>
    <property type="evidence" value="ECO:0007669"/>
    <property type="project" value="TreeGrafter"/>
</dbReference>
<reference evidence="2 3" key="1">
    <citation type="submission" date="2015-04" db="EMBL/GenBank/DDBJ databases">
        <authorList>
            <person name="Syromyatnikov M.Y."/>
            <person name="Popov V.N."/>
        </authorList>
    </citation>
    <scope>NUCLEOTIDE SEQUENCE [LARGE SCALE GENOMIC DNA]</scope>
</reference>
<dbReference type="PANTHER" id="PTHR46479:SF1">
    <property type="entry name" value="BIOGENESIS OF LYSOSOME-RELATED ORGANELLES COMPLEX 1 SUBUNIT 2"/>
    <property type="match status" value="1"/>
</dbReference>
<dbReference type="GO" id="GO:0043015">
    <property type="term" value="F:gamma-tubulin binding"/>
    <property type="evidence" value="ECO:0007669"/>
    <property type="project" value="TreeGrafter"/>
</dbReference>
<dbReference type="GO" id="GO:0000930">
    <property type="term" value="C:gamma-tubulin complex"/>
    <property type="evidence" value="ECO:0007669"/>
    <property type="project" value="TreeGrafter"/>
</dbReference>
<evidence type="ECO:0000313" key="2">
    <source>
        <dbReference type="EMBL" id="CRK94164.1"/>
    </source>
</evidence>